<dbReference type="EMBL" id="LT907782">
    <property type="protein sequence ID" value="SNX58962.1"/>
    <property type="molecule type" value="Genomic_DNA"/>
</dbReference>
<reference evidence="1 2" key="1">
    <citation type="submission" date="2017-08" db="EMBL/GenBank/DDBJ databases">
        <authorList>
            <person name="de Groot N.N."/>
        </authorList>
    </citation>
    <scope>NUCLEOTIDE SEQUENCE [LARGE SCALE GENOMIC DNA]</scope>
    <source>
        <strain evidence="1 2">Nm15</strain>
    </source>
</reference>
<accession>A0A285BUQ9</accession>
<name>A0A285BUQ9_9PROT</name>
<protein>
    <recommendedName>
        <fullName evidence="3">Transposase DDE domain-containing protein</fullName>
    </recommendedName>
</protein>
<organism evidence="1 2">
    <name type="scientific">Nitrosomonas ureae</name>
    <dbReference type="NCBI Taxonomy" id="44577"/>
    <lineage>
        <taxon>Bacteria</taxon>
        <taxon>Pseudomonadati</taxon>
        <taxon>Pseudomonadota</taxon>
        <taxon>Betaproteobacteria</taxon>
        <taxon>Nitrosomonadales</taxon>
        <taxon>Nitrosomonadaceae</taxon>
        <taxon>Nitrosomonas</taxon>
    </lineage>
</organism>
<dbReference type="Proteomes" id="UP000242498">
    <property type="component" value="Chromosome I"/>
</dbReference>
<sequence>MPIRVDTTQDTTEDCSQASRLVEGITAEYLLADRNYDNDTIGGQAKTKSMNRVTPSHAGTEKHKEIIVQNLIVHGHIDENIFYISNNGAYRHALCQTAFGSVFCDEHY</sequence>
<evidence type="ECO:0000313" key="2">
    <source>
        <dbReference type="Proteomes" id="UP000242498"/>
    </source>
</evidence>
<evidence type="ECO:0000313" key="1">
    <source>
        <dbReference type="EMBL" id="SNX58962.1"/>
    </source>
</evidence>
<dbReference type="AlphaFoldDB" id="A0A285BUQ9"/>
<evidence type="ECO:0008006" key="3">
    <source>
        <dbReference type="Google" id="ProtNLM"/>
    </source>
</evidence>
<proteinExistence type="predicted"/>
<dbReference type="RefSeq" id="WP_096291803.1">
    <property type="nucleotide sequence ID" value="NZ_LT907782.1"/>
</dbReference>
<dbReference type="OrthoDB" id="8544311at2"/>
<gene>
    <name evidence="1" type="ORF">SAMN06296273_0423</name>
</gene>